<dbReference type="EMBL" id="JANBVB010000748">
    <property type="protein sequence ID" value="KAJ2892367.1"/>
    <property type="molecule type" value="Genomic_DNA"/>
</dbReference>
<keyword evidence="2" id="KW-1185">Reference proteome</keyword>
<keyword evidence="1" id="KW-0560">Oxidoreductase</keyword>
<reference evidence="1" key="1">
    <citation type="submission" date="2022-07" db="EMBL/GenBank/DDBJ databases">
        <title>Phylogenomic reconstructions and comparative analyses of Kickxellomycotina fungi.</title>
        <authorList>
            <person name="Reynolds N.K."/>
            <person name="Stajich J.E."/>
            <person name="Barry K."/>
            <person name="Grigoriev I.V."/>
            <person name="Crous P."/>
            <person name="Smith M.E."/>
        </authorList>
    </citation>
    <scope>NUCLEOTIDE SEQUENCE</scope>
    <source>
        <strain evidence="1">CBS 190363</strain>
    </source>
</reference>
<accession>A0ACC1M301</accession>
<gene>
    <name evidence="1" type="primary">ACX5</name>
    <name evidence="1" type="ORF">IWW38_003248</name>
</gene>
<comment type="caution">
    <text evidence="1">The sequence shown here is derived from an EMBL/GenBank/DDBJ whole genome shotgun (WGS) entry which is preliminary data.</text>
</comment>
<protein>
    <submittedName>
        <fullName evidence="1">Acyl-coenzyme A oxidase</fullName>
        <ecNumber evidence="1">1.3.3.6</ecNumber>
    </submittedName>
</protein>
<name>A0ACC1M301_9FUNG</name>
<organism evidence="1 2">
    <name type="scientific">Coemansia aciculifera</name>
    <dbReference type="NCBI Taxonomy" id="417176"/>
    <lineage>
        <taxon>Eukaryota</taxon>
        <taxon>Fungi</taxon>
        <taxon>Fungi incertae sedis</taxon>
        <taxon>Zoopagomycota</taxon>
        <taxon>Kickxellomycotina</taxon>
        <taxon>Kickxellomycetes</taxon>
        <taxon>Kickxellales</taxon>
        <taxon>Kickxellaceae</taxon>
        <taxon>Coemansia</taxon>
    </lineage>
</organism>
<evidence type="ECO:0000313" key="1">
    <source>
        <dbReference type="EMBL" id="KAJ2892367.1"/>
    </source>
</evidence>
<feature type="non-terminal residue" evidence="1">
    <location>
        <position position="1"/>
    </location>
</feature>
<proteinExistence type="predicted"/>
<sequence length="98" mass="10968">AAFTPQMVADVENALAVVIGDVRGQIVPLVDAFGVSDFRLNSALGRSDGKVYENYLQWAMEDPLNQEETGSAIRTDWFNKYYKPVLQNDTTTTRTPRL</sequence>
<dbReference type="EC" id="1.3.3.6" evidence="1"/>
<dbReference type="Proteomes" id="UP001139981">
    <property type="component" value="Unassembled WGS sequence"/>
</dbReference>
<evidence type="ECO:0000313" key="2">
    <source>
        <dbReference type="Proteomes" id="UP001139981"/>
    </source>
</evidence>